<proteinExistence type="inferred from homology"/>
<sequence>MLKQQKNEARSTLCKKNRREKYQCGIGNLRSDCCSSGILIFYQENLEPMRFFLEVKVKYLGKRYSVGLDKDEPSMDFSHARVDWKETPNGHVIMVDVLGLKKDEIKIEVEGNRVLRVSGERKREEEKEGDHWHRVERSYGKFWRQFKVPNNVDLDSVKAKLENGVLTLTLNKLSPDRIKGPRVVSIEGNNEKPAKINGNEAKQEL</sequence>
<name>A0AAN9JPM9_CLITE</name>
<keyword evidence="10" id="KW-1185">Reference proteome</keyword>
<dbReference type="GO" id="GO:0005788">
    <property type="term" value="C:endoplasmic reticulum lumen"/>
    <property type="evidence" value="ECO:0007669"/>
    <property type="project" value="UniProtKB-SubCell"/>
</dbReference>
<dbReference type="Gene3D" id="2.60.40.790">
    <property type="match status" value="1"/>
</dbReference>
<protein>
    <recommendedName>
        <fullName evidence="8">SHSP domain-containing protein</fullName>
    </recommendedName>
</protein>
<comment type="caution">
    <text evidence="9">The sequence shown here is derived from an EMBL/GenBank/DDBJ whole genome shotgun (WGS) entry which is preliminary data.</text>
</comment>
<dbReference type="Proteomes" id="UP001359559">
    <property type="component" value="Unassembled WGS sequence"/>
</dbReference>
<feature type="domain" description="SHSP" evidence="8">
    <location>
        <begin position="73"/>
        <end position="189"/>
    </location>
</feature>
<evidence type="ECO:0000256" key="6">
    <source>
        <dbReference type="PROSITE-ProRule" id="PRU00285"/>
    </source>
</evidence>
<organism evidence="9 10">
    <name type="scientific">Clitoria ternatea</name>
    <name type="common">Butterfly pea</name>
    <dbReference type="NCBI Taxonomy" id="43366"/>
    <lineage>
        <taxon>Eukaryota</taxon>
        <taxon>Viridiplantae</taxon>
        <taxon>Streptophyta</taxon>
        <taxon>Embryophyta</taxon>
        <taxon>Tracheophyta</taxon>
        <taxon>Spermatophyta</taxon>
        <taxon>Magnoliopsida</taxon>
        <taxon>eudicotyledons</taxon>
        <taxon>Gunneridae</taxon>
        <taxon>Pentapetalae</taxon>
        <taxon>rosids</taxon>
        <taxon>fabids</taxon>
        <taxon>Fabales</taxon>
        <taxon>Fabaceae</taxon>
        <taxon>Papilionoideae</taxon>
        <taxon>50 kb inversion clade</taxon>
        <taxon>NPAAA clade</taxon>
        <taxon>indigoferoid/millettioid clade</taxon>
        <taxon>Phaseoleae</taxon>
        <taxon>Clitoria</taxon>
    </lineage>
</organism>
<reference evidence="9 10" key="1">
    <citation type="submission" date="2024-01" db="EMBL/GenBank/DDBJ databases">
        <title>The genomes of 5 underutilized Papilionoideae crops provide insights into root nodulation and disease resistance.</title>
        <authorList>
            <person name="Yuan L."/>
        </authorList>
    </citation>
    <scope>NUCLEOTIDE SEQUENCE [LARGE SCALE GENOMIC DNA]</scope>
    <source>
        <strain evidence="9">LY-2023</strain>
        <tissue evidence="9">Leaf</tissue>
    </source>
</reference>
<dbReference type="InterPro" id="IPR002068">
    <property type="entry name" value="A-crystallin/Hsp20_dom"/>
</dbReference>
<evidence type="ECO:0000256" key="7">
    <source>
        <dbReference type="RuleBase" id="RU003616"/>
    </source>
</evidence>
<evidence type="ECO:0000256" key="1">
    <source>
        <dbReference type="ARBA" id="ARBA00004319"/>
    </source>
</evidence>
<keyword evidence="4" id="KW-0346">Stress response</keyword>
<dbReference type="PANTHER" id="PTHR11527">
    <property type="entry name" value="HEAT-SHOCK PROTEIN 20 FAMILY MEMBER"/>
    <property type="match status" value="1"/>
</dbReference>
<evidence type="ECO:0000256" key="5">
    <source>
        <dbReference type="ARBA" id="ARBA00038789"/>
    </source>
</evidence>
<comment type="subcellular location">
    <subcellularLocation>
        <location evidence="1">Endoplasmic reticulum lumen</location>
    </subcellularLocation>
</comment>
<comment type="similarity">
    <text evidence="6 7">Belongs to the small heat shock protein (HSP20) family.</text>
</comment>
<dbReference type="InterPro" id="IPR031107">
    <property type="entry name" value="Small_HSP"/>
</dbReference>
<evidence type="ECO:0000256" key="2">
    <source>
        <dbReference type="ARBA" id="ARBA00022729"/>
    </source>
</evidence>
<dbReference type="Pfam" id="PF00011">
    <property type="entry name" value="HSP20"/>
    <property type="match status" value="1"/>
</dbReference>
<dbReference type="EMBL" id="JAYKXN010000003">
    <property type="protein sequence ID" value="KAK7301179.1"/>
    <property type="molecule type" value="Genomic_DNA"/>
</dbReference>
<evidence type="ECO:0000259" key="8">
    <source>
        <dbReference type="PROSITE" id="PS01031"/>
    </source>
</evidence>
<dbReference type="PROSITE" id="PS01031">
    <property type="entry name" value="SHSP"/>
    <property type="match status" value="1"/>
</dbReference>
<evidence type="ECO:0000256" key="3">
    <source>
        <dbReference type="ARBA" id="ARBA00022824"/>
    </source>
</evidence>
<comment type="subunit">
    <text evidence="5">Forms oligomeric structures.</text>
</comment>
<evidence type="ECO:0000256" key="4">
    <source>
        <dbReference type="ARBA" id="ARBA00023016"/>
    </source>
</evidence>
<dbReference type="InterPro" id="IPR008978">
    <property type="entry name" value="HSP20-like_chaperone"/>
</dbReference>
<dbReference type="SUPFAM" id="SSF49764">
    <property type="entry name" value="HSP20-like chaperones"/>
    <property type="match status" value="1"/>
</dbReference>
<evidence type="ECO:0000313" key="9">
    <source>
        <dbReference type="EMBL" id="KAK7301179.1"/>
    </source>
</evidence>
<keyword evidence="2" id="KW-0732">Signal</keyword>
<keyword evidence="3" id="KW-0256">Endoplasmic reticulum</keyword>
<dbReference type="FunFam" id="2.60.40.790:FF:000035">
    <property type="entry name" value="22.0 kDa heat shock protein"/>
    <property type="match status" value="1"/>
</dbReference>
<dbReference type="CDD" id="cd06472">
    <property type="entry name" value="ACD_ScHsp26_like"/>
    <property type="match status" value="1"/>
</dbReference>
<dbReference type="GO" id="GO:0009408">
    <property type="term" value="P:response to heat"/>
    <property type="evidence" value="ECO:0007669"/>
    <property type="project" value="UniProtKB-ARBA"/>
</dbReference>
<evidence type="ECO:0000313" key="10">
    <source>
        <dbReference type="Proteomes" id="UP001359559"/>
    </source>
</evidence>
<gene>
    <name evidence="9" type="ORF">RJT34_12040</name>
</gene>
<dbReference type="AlphaFoldDB" id="A0AAN9JPM9"/>
<accession>A0AAN9JPM9</accession>